<dbReference type="RefSeq" id="WP_240984645.1">
    <property type="nucleotide sequence ID" value="NZ_CDGJ01000036.1"/>
</dbReference>
<reference evidence="8" key="2">
    <citation type="submission" date="2020-01" db="EMBL/GenBank/DDBJ databases">
        <authorList>
            <person name="Hornung B."/>
        </authorList>
    </citation>
    <scope>NUCLEOTIDE SEQUENCE</scope>
    <source>
        <strain evidence="8">PacBioINE</strain>
    </source>
</reference>
<evidence type="ECO:0000313" key="8">
    <source>
        <dbReference type="EMBL" id="CAA7601074.1"/>
    </source>
</evidence>
<dbReference type="Gene3D" id="3.90.1380.10">
    <property type="entry name" value="Threonine synthase, N-terminal domain"/>
    <property type="match status" value="1"/>
</dbReference>
<dbReference type="Proteomes" id="UP000836597">
    <property type="component" value="Chromosome"/>
</dbReference>
<comment type="cofactor">
    <cofactor evidence="1 5">
        <name>pyridoxal 5'-phosphate</name>
        <dbReference type="ChEBI" id="CHEBI:597326"/>
    </cofactor>
</comment>
<dbReference type="CDD" id="cd01560">
    <property type="entry name" value="Thr-synth_2"/>
    <property type="match status" value="1"/>
</dbReference>
<proteinExistence type="inferred from homology"/>
<evidence type="ECO:0000259" key="6">
    <source>
        <dbReference type="Pfam" id="PF00291"/>
    </source>
</evidence>
<dbReference type="PANTHER" id="PTHR43515">
    <property type="entry name" value="THREONINE SYNTHASE-LIKE 1"/>
    <property type="match status" value="1"/>
</dbReference>
<dbReference type="KEGG" id="aacx:DEACI_1727"/>
<feature type="modified residue" description="N6-(pyridoxal phosphate)lysine" evidence="5">
    <location>
        <position position="107"/>
    </location>
</feature>
<evidence type="ECO:0000256" key="3">
    <source>
        <dbReference type="ARBA" id="ARBA00022898"/>
    </source>
</evidence>
<dbReference type="PANTHER" id="PTHR43515:SF1">
    <property type="entry name" value="THREONINE SYNTHASE-LIKE 1"/>
    <property type="match status" value="1"/>
</dbReference>
<dbReference type="GO" id="GO:0004795">
    <property type="term" value="F:threonine synthase activity"/>
    <property type="evidence" value="ECO:0007669"/>
    <property type="project" value="UniProtKB-UniRule"/>
</dbReference>
<organism evidence="8">
    <name type="scientific">Acididesulfobacillus acetoxydans</name>
    <dbReference type="NCBI Taxonomy" id="1561005"/>
    <lineage>
        <taxon>Bacteria</taxon>
        <taxon>Bacillati</taxon>
        <taxon>Bacillota</taxon>
        <taxon>Clostridia</taxon>
        <taxon>Eubacteriales</taxon>
        <taxon>Peptococcaceae</taxon>
        <taxon>Acididesulfobacillus</taxon>
    </lineage>
</organism>
<feature type="domain" description="Tryptophan synthase beta chain-like PALP" evidence="6">
    <location>
        <begin position="99"/>
        <end position="410"/>
    </location>
</feature>
<dbReference type="Pfam" id="PF14821">
    <property type="entry name" value="Thr_synth_N"/>
    <property type="match status" value="1"/>
</dbReference>
<dbReference type="EMBL" id="LR746496">
    <property type="protein sequence ID" value="CAA7601074.1"/>
    <property type="molecule type" value="Genomic_DNA"/>
</dbReference>
<keyword evidence="3 5" id="KW-0663">Pyridoxal phosphate</keyword>
<evidence type="ECO:0000256" key="2">
    <source>
        <dbReference type="ARBA" id="ARBA00005517"/>
    </source>
</evidence>
<dbReference type="EMBL" id="CDGJ01000036">
    <property type="protein sequence ID" value="CEJ06948.1"/>
    <property type="molecule type" value="Genomic_DNA"/>
</dbReference>
<comment type="similarity">
    <text evidence="2">Belongs to the threonine synthase family.</text>
</comment>
<dbReference type="InterPro" id="IPR029144">
    <property type="entry name" value="Thr_synth_N"/>
</dbReference>
<evidence type="ECO:0000259" key="7">
    <source>
        <dbReference type="Pfam" id="PF14821"/>
    </source>
</evidence>
<protein>
    <recommendedName>
        <fullName evidence="4">Threonine synthase</fullName>
        <ecNumber evidence="4">4.2.3.1</ecNumber>
    </recommendedName>
</protein>
<dbReference type="SUPFAM" id="SSF53686">
    <property type="entry name" value="Tryptophan synthase beta subunit-like PLP-dependent enzymes"/>
    <property type="match status" value="1"/>
</dbReference>
<evidence type="ECO:0000313" key="9">
    <source>
        <dbReference type="EMBL" id="CEJ06948.1"/>
    </source>
</evidence>
<evidence type="ECO:0000256" key="1">
    <source>
        <dbReference type="ARBA" id="ARBA00001933"/>
    </source>
</evidence>
<dbReference type="InterPro" id="IPR037158">
    <property type="entry name" value="Thr_synth_N_sf"/>
</dbReference>
<keyword evidence="10" id="KW-1185">Reference proteome</keyword>
<evidence type="ECO:0000256" key="4">
    <source>
        <dbReference type="NCBIfam" id="TIGR00260"/>
    </source>
</evidence>
<dbReference type="EC" id="4.2.3.1" evidence="4"/>
<dbReference type="Proteomes" id="UP001071230">
    <property type="component" value="Unassembled WGS sequence"/>
</dbReference>
<evidence type="ECO:0000313" key="10">
    <source>
        <dbReference type="Proteomes" id="UP001071230"/>
    </source>
</evidence>
<name>A0A8S0WN63_9FIRM</name>
<reference evidence="9" key="1">
    <citation type="submission" date="2014-11" db="EMBL/GenBank/DDBJ databases">
        <authorList>
            <person name="Hornung B.V."/>
        </authorList>
    </citation>
    <scope>NUCLEOTIDE SEQUENCE</scope>
    <source>
        <strain evidence="9">INE</strain>
    </source>
</reference>
<evidence type="ECO:0000256" key="5">
    <source>
        <dbReference type="PIRSR" id="PIRSR604450-51"/>
    </source>
</evidence>
<dbReference type="Pfam" id="PF00291">
    <property type="entry name" value="PALP"/>
    <property type="match status" value="1"/>
</dbReference>
<dbReference type="GO" id="GO:0005737">
    <property type="term" value="C:cytoplasm"/>
    <property type="evidence" value="ECO:0007669"/>
    <property type="project" value="TreeGrafter"/>
</dbReference>
<gene>
    <name evidence="9" type="ORF">DEACI_1402</name>
    <name evidence="8" type="ORF">DEACI_1727</name>
</gene>
<dbReference type="InterPro" id="IPR001926">
    <property type="entry name" value="TrpB-like_PALP"/>
</dbReference>
<feature type="domain" description="Threonine synthase N-terminal" evidence="7">
    <location>
        <begin position="2"/>
        <end position="71"/>
    </location>
</feature>
<dbReference type="GO" id="GO:0009088">
    <property type="term" value="P:threonine biosynthetic process"/>
    <property type="evidence" value="ECO:0007669"/>
    <property type="project" value="UniProtKB-UniRule"/>
</dbReference>
<dbReference type="InterPro" id="IPR004450">
    <property type="entry name" value="Thr_synthase-like"/>
</dbReference>
<dbReference type="InterPro" id="IPR036052">
    <property type="entry name" value="TrpB-like_PALP_sf"/>
</dbReference>
<dbReference type="NCBIfam" id="TIGR00260">
    <property type="entry name" value="thrC"/>
    <property type="match status" value="1"/>
</dbReference>
<dbReference type="AlphaFoldDB" id="A0A8S0WN63"/>
<dbReference type="Gene3D" id="3.40.50.1100">
    <property type="match status" value="2"/>
</dbReference>
<accession>A0A8S0WN63</accession>
<sequence length="491" mass="53842">MYESTRGNSSGRAGKSVIALGMVPGGGLFVPFRVPDLPWSGLRGLDYSALAKKVISLYLPDMGEEVLGRAVEVYRQGAFAGVNPAPLLRPDGFGILELWHGPTAAFKDMALQVLPHLLRAAMKELEPGAEVLILTATSGDTGKAALEGFKDVPGTRIVVFYPSGGVSAVQERQMTTAGGQNTYVAAVEGNFDRCQSGVKEIFASTALAERLRAEKIFFSSANSINWGRLLPQIVYYYWAYLQAVEQGHVGAGALMNVAVPTGNFGNILAGYYAKRMGLPLGRLICASNKNKVLSDFFETGVYQSRRPFFLTMSPSMDILVSSNFERFLYEMSGRQAQSIRQWYDSLAQTGSFQVDAATLARSRSQIFAGWADEPEVRNQIQRTYREHGYVLDPHTAVAARVYEDYRLKTGDPTFTVILSTASPFKFATSVLNSIEGKEGSGNEWQDLELLQQESGWEIPAGLRGLEARAERKVWHCSPKEMSAVLLKELAL</sequence>